<dbReference type="SMART" id="SM00320">
    <property type="entry name" value="WD40"/>
    <property type="match status" value="3"/>
</dbReference>
<keyword evidence="1 3" id="KW-0853">WD repeat</keyword>
<dbReference type="OrthoDB" id="538223at2759"/>
<evidence type="ECO:0000256" key="2">
    <source>
        <dbReference type="ARBA" id="ARBA00022737"/>
    </source>
</evidence>
<dbReference type="PROSITE" id="PS00678">
    <property type="entry name" value="WD_REPEATS_1"/>
    <property type="match status" value="1"/>
</dbReference>
<proteinExistence type="predicted"/>
<dbReference type="InterPro" id="IPR036322">
    <property type="entry name" value="WD40_repeat_dom_sf"/>
</dbReference>
<evidence type="ECO:0000256" key="1">
    <source>
        <dbReference type="ARBA" id="ARBA00022574"/>
    </source>
</evidence>
<dbReference type="PROSITE" id="PS50082">
    <property type="entry name" value="WD_REPEATS_2"/>
    <property type="match status" value="3"/>
</dbReference>
<dbReference type="EMBL" id="KV722422">
    <property type="protein sequence ID" value="OCH89630.1"/>
    <property type="molecule type" value="Genomic_DNA"/>
</dbReference>
<dbReference type="Gene3D" id="2.130.10.10">
    <property type="entry name" value="YVTN repeat-like/Quinoprotein amine dehydrogenase"/>
    <property type="match status" value="2"/>
</dbReference>
<sequence>MYWSHHLVAQSDTSLLISSLEVFQRKFLFWVEVLSVMGKVNLASSIILRIFTSKTMVRDNIQRLDTFLYDASSFIVSCREVIELSAPHVYLSALPSVHRTSTIAECFWPEFRNIPVLDVQGIQRRQNALLRMQGHTDYVNSVAFSIDGSWIVSGSDDCTIRVWDARTGESMLDPFQGHTGHVNSVAFSGDGTRIVSGSNDRTIRVTGEPLLKQLENHSQLVNSVSFPPDGSQIVSSSADSTGSGINDPRDIFSLDRRDGWIKGPRGELVLWVPAEYRSYLWWPRNTLLIGRSRVIYDLSRFAHGTRWAECYAAA</sequence>
<dbReference type="PROSITE" id="PS50294">
    <property type="entry name" value="WD_REPEATS_REGION"/>
    <property type="match status" value="2"/>
</dbReference>
<dbReference type="GO" id="GO:0005634">
    <property type="term" value="C:nucleus"/>
    <property type="evidence" value="ECO:0007669"/>
    <property type="project" value="TreeGrafter"/>
</dbReference>
<feature type="repeat" description="WD" evidence="3">
    <location>
        <begin position="132"/>
        <end position="173"/>
    </location>
</feature>
<dbReference type="Pfam" id="PF00400">
    <property type="entry name" value="WD40"/>
    <property type="match status" value="3"/>
</dbReference>
<gene>
    <name evidence="4" type="ORF">OBBRIDRAFT_881016</name>
</gene>
<dbReference type="InterPro" id="IPR015943">
    <property type="entry name" value="WD40/YVTN_repeat-like_dom_sf"/>
</dbReference>
<name>A0A8E2AWK6_9APHY</name>
<dbReference type="PANTHER" id="PTHR22847:SF637">
    <property type="entry name" value="WD REPEAT DOMAIN 5B"/>
    <property type="match status" value="1"/>
</dbReference>
<dbReference type="PANTHER" id="PTHR22847">
    <property type="entry name" value="WD40 REPEAT PROTEIN"/>
    <property type="match status" value="1"/>
</dbReference>
<dbReference type="GO" id="GO:1990234">
    <property type="term" value="C:transferase complex"/>
    <property type="evidence" value="ECO:0007669"/>
    <property type="project" value="UniProtKB-ARBA"/>
</dbReference>
<evidence type="ECO:0000313" key="5">
    <source>
        <dbReference type="Proteomes" id="UP000250043"/>
    </source>
</evidence>
<dbReference type="AlphaFoldDB" id="A0A8E2AWK6"/>
<evidence type="ECO:0000313" key="4">
    <source>
        <dbReference type="EMBL" id="OCH89630.1"/>
    </source>
</evidence>
<evidence type="ECO:0000256" key="3">
    <source>
        <dbReference type="PROSITE-ProRule" id="PRU00221"/>
    </source>
</evidence>
<dbReference type="InterPro" id="IPR001680">
    <property type="entry name" value="WD40_rpt"/>
</dbReference>
<dbReference type="InterPro" id="IPR019775">
    <property type="entry name" value="WD40_repeat_CS"/>
</dbReference>
<accession>A0A8E2AWK6</accession>
<keyword evidence="5" id="KW-1185">Reference proteome</keyword>
<reference evidence="4 5" key="1">
    <citation type="submission" date="2016-07" db="EMBL/GenBank/DDBJ databases">
        <title>Draft genome of the white-rot fungus Obba rivulosa 3A-2.</title>
        <authorList>
            <consortium name="DOE Joint Genome Institute"/>
            <person name="Miettinen O."/>
            <person name="Riley R."/>
            <person name="Acob R."/>
            <person name="Barry K."/>
            <person name="Cullen D."/>
            <person name="De Vries R."/>
            <person name="Hainaut M."/>
            <person name="Hatakka A."/>
            <person name="Henrissat B."/>
            <person name="Hilden K."/>
            <person name="Kuo R."/>
            <person name="Labutti K."/>
            <person name="Lipzen A."/>
            <person name="Makela M.R."/>
            <person name="Sandor L."/>
            <person name="Spatafora J.W."/>
            <person name="Grigoriev I.V."/>
            <person name="Hibbett D.S."/>
        </authorList>
    </citation>
    <scope>NUCLEOTIDE SEQUENCE [LARGE SCALE GENOMIC DNA]</scope>
    <source>
        <strain evidence="4 5">3A-2</strain>
    </source>
</reference>
<organism evidence="4 5">
    <name type="scientific">Obba rivulosa</name>
    <dbReference type="NCBI Taxonomy" id="1052685"/>
    <lineage>
        <taxon>Eukaryota</taxon>
        <taxon>Fungi</taxon>
        <taxon>Dikarya</taxon>
        <taxon>Basidiomycota</taxon>
        <taxon>Agaricomycotina</taxon>
        <taxon>Agaricomycetes</taxon>
        <taxon>Polyporales</taxon>
        <taxon>Gelatoporiaceae</taxon>
        <taxon>Obba</taxon>
    </lineage>
</organism>
<feature type="repeat" description="WD" evidence="3">
    <location>
        <begin position="175"/>
        <end position="205"/>
    </location>
</feature>
<protein>
    <submittedName>
        <fullName evidence="4">WD40 repeat-like protein</fullName>
    </submittedName>
</protein>
<dbReference type="SUPFAM" id="SSF50978">
    <property type="entry name" value="WD40 repeat-like"/>
    <property type="match status" value="1"/>
</dbReference>
<keyword evidence="2" id="KW-0677">Repeat</keyword>
<feature type="repeat" description="WD" evidence="3">
    <location>
        <begin position="214"/>
        <end position="241"/>
    </location>
</feature>
<dbReference type="Proteomes" id="UP000250043">
    <property type="component" value="Unassembled WGS sequence"/>
</dbReference>